<dbReference type="Pfam" id="PF09084">
    <property type="entry name" value="NMT1"/>
    <property type="match status" value="1"/>
</dbReference>
<feature type="domain" description="SsuA/THI5-like" evidence="1">
    <location>
        <begin position="55"/>
        <end position="264"/>
    </location>
</feature>
<sequence>MTASDILPASPARRRVLKAGAVTALAAAGGARTVFAQTARKIKFTLPWVAEGSNAFLWVALNKGYWKKLGLDVELARGSGSAMAAEAIGAGRFDFGYCGTHIGILQTAKGLPLKSLGVGSYDAAIGICTLADSGIRAPKDLEGKTLASTVSSTEYPFIPLFAKNGGLDLDKVKRVAVDAQLRQKALLQKQVDAISGAIGSMVPSMTAAGVKTNMMAFSQYGIQLYGGSIFTQPQRFASDPALCEAVVQGAMEGLAYTLTDPEGALRAFAAEVKEAAISPGALQQVKVGLGMFASSAIQDDPQSGGLGWHNPKTIASMTDLTIQYVAAPGTRKPDPESLYTNQFAGRIKLSPAQWQAAKDYFKPYLAA</sequence>
<dbReference type="PROSITE" id="PS51318">
    <property type="entry name" value="TAT"/>
    <property type="match status" value="1"/>
</dbReference>
<name>A0ABP8GGA1_9BURK</name>
<dbReference type="InterPro" id="IPR006311">
    <property type="entry name" value="TAT_signal"/>
</dbReference>
<evidence type="ECO:0000313" key="2">
    <source>
        <dbReference type="EMBL" id="GAA4323847.1"/>
    </source>
</evidence>
<dbReference type="InterPro" id="IPR027939">
    <property type="entry name" value="NMT1/THI5"/>
</dbReference>
<dbReference type="Proteomes" id="UP001501671">
    <property type="component" value="Unassembled WGS sequence"/>
</dbReference>
<dbReference type="SUPFAM" id="SSF53850">
    <property type="entry name" value="Periplasmic binding protein-like II"/>
    <property type="match status" value="1"/>
</dbReference>
<accession>A0ABP8GGA1</accession>
<proteinExistence type="predicted"/>
<dbReference type="PANTHER" id="PTHR31528:SF15">
    <property type="entry name" value="RIBOFLAVIN-BINDING PROTEIN RIBY"/>
    <property type="match status" value="1"/>
</dbReference>
<reference evidence="3" key="1">
    <citation type="journal article" date="2019" name="Int. J. Syst. Evol. Microbiol.">
        <title>The Global Catalogue of Microorganisms (GCM) 10K type strain sequencing project: providing services to taxonomists for standard genome sequencing and annotation.</title>
        <authorList>
            <consortium name="The Broad Institute Genomics Platform"/>
            <consortium name="The Broad Institute Genome Sequencing Center for Infectious Disease"/>
            <person name="Wu L."/>
            <person name="Ma J."/>
        </authorList>
    </citation>
    <scope>NUCLEOTIDE SEQUENCE [LARGE SCALE GENOMIC DNA]</scope>
    <source>
        <strain evidence="3">JCM 17666</strain>
    </source>
</reference>
<evidence type="ECO:0000259" key="1">
    <source>
        <dbReference type="Pfam" id="PF09084"/>
    </source>
</evidence>
<dbReference type="Gene3D" id="3.40.190.10">
    <property type="entry name" value="Periplasmic binding protein-like II"/>
    <property type="match status" value="2"/>
</dbReference>
<dbReference type="PANTHER" id="PTHR31528">
    <property type="entry name" value="4-AMINO-5-HYDROXYMETHYL-2-METHYLPYRIMIDINE PHOSPHATE SYNTHASE THI11-RELATED"/>
    <property type="match status" value="1"/>
</dbReference>
<dbReference type="EMBL" id="BAABFO010000002">
    <property type="protein sequence ID" value="GAA4323847.1"/>
    <property type="molecule type" value="Genomic_DNA"/>
</dbReference>
<gene>
    <name evidence="2" type="ORF">GCM10023144_04960</name>
</gene>
<dbReference type="RefSeq" id="WP_345245986.1">
    <property type="nucleotide sequence ID" value="NZ_BAABFO010000002.1"/>
</dbReference>
<keyword evidence="3" id="KW-1185">Reference proteome</keyword>
<protein>
    <recommendedName>
        <fullName evidence="1">SsuA/THI5-like domain-containing protein</fullName>
    </recommendedName>
</protein>
<comment type="caution">
    <text evidence="2">The sequence shown here is derived from an EMBL/GenBank/DDBJ whole genome shotgun (WGS) entry which is preliminary data.</text>
</comment>
<organism evidence="2 3">
    <name type="scientific">Pigmentiphaga soli</name>
    <dbReference type="NCBI Taxonomy" id="1007095"/>
    <lineage>
        <taxon>Bacteria</taxon>
        <taxon>Pseudomonadati</taxon>
        <taxon>Pseudomonadota</taxon>
        <taxon>Betaproteobacteria</taxon>
        <taxon>Burkholderiales</taxon>
        <taxon>Alcaligenaceae</taxon>
        <taxon>Pigmentiphaga</taxon>
    </lineage>
</organism>
<evidence type="ECO:0000313" key="3">
    <source>
        <dbReference type="Proteomes" id="UP001501671"/>
    </source>
</evidence>
<dbReference type="InterPro" id="IPR015168">
    <property type="entry name" value="SsuA/THI5"/>
</dbReference>